<evidence type="ECO:0000256" key="1">
    <source>
        <dbReference type="SAM" id="Phobius"/>
    </source>
</evidence>
<accession>A0A377QYP2</accession>
<keyword evidence="1" id="KW-0812">Transmembrane</keyword>
<dbReference type="EMBL" id="UGJJ01000001">
    <property type="protein sequence ID" value="STR00137.1"/>
    <property type="molecule type" value="Genomic_DNA"/>
</dbReference>
<name>A0A377QYP2_9NEIS</name>
<dbReference type="RefSeq" id="WP_115307453.1">
    <property type="nucleotide sequence ID" value="NZ_CP091516.1"/>
</dbReference>
<gene>
    <name evidence="2" type="ORF">NCTC13336_00334</name>
</gene>
<sequence length="465" mass="52639">MSKKIHAVQCPQCSSTEQSEIKENHYRCGNCGTEYFVENGSTQIKHYHYYEPAPPERVSPVGAKQWAYAIFGCIAVTAGLIALPIIGKSRSPSPQSRTASDITVDSEGRLRRISHKQSFYFGNAEHPNILAVLSEFHYQPNPFRLTFYDPDSGKIIGQAAFGGKYEKDNVSTSIRVKQFATGEIYLLAGKESIPFTDIYRLDTNTLGLQEMNEAFRKANPELSQGIATVEPYNDDDSFRIMTNSGKKLHYYPHSNRAFTEDGQRDYLYRKPPPVPADAPERTVLTFASRNGSSIAMEEGDQDYLFEYIQKTPDGFPFAPADFYWNQDANGKRIVWNDETRRDSRIIKWRDVTPGRDYYRPRLECRSGRYALITFHETVAKSSPVFLQMLDTSSGQPVWTQKLGAKEEIKSCRVGAKGEAYVFESTDGHRVSFKIASDGKILNGTHWIERLDEATPEGVETLSLFE</sequence>
<keyword evidence="1" id="KW-0472">Membrane</keyword>
<dbReference type="Proteomes" id="UP000254293">
    <property type="component" value="Unassembled WGS sequence"/>
</dbReference>
<dbReference type="AlphaFoldDB" id="A0A377QYP2"/>
<keyword evidence="1" id="KW-1133">Transmembrane helix</keyword>
<protein>
    <submittedName>
        <fullName evidence="2">Uncharacterized protein</fullName>
    </submittedName>
</protein>
<dbReference type="OrthoDB" id="7063564at2"/>
<feature type="transmembrane region" description="Helical" evidence="1">
    <location>
        <begin position="66"/>
        <end position="87"/>
    </location>
</feature>
<proteinExistence type="predicted"/>
<evidence type="ECO:0000313" key="3">
    <source>
        <dbReference type="Proteomes" id="UP000254293"/>
    </source>
</evidence>
<keyword evidence="3" id="KW-1185">Reference proteome</keyword>
<reference evidence="2 3" key="1">
    <citation type="submission" date="2018-06" db="EMBL/GenBank/DDBJ databases">
        <authorList>
            <consortium name="Pathogen Informatics"/>
            <person name="Doyle S."/>
        </authorList>
    </citation>
    <scope>NUCLEOTIDE SEQUENCE [LARGE SCALE GENOMIC DNA]</scope>
    <source>
        <strain evidence="2 3">NCTC13336</strain>
    </source>
</reference>
<organism evidence="2 3">
    <name type="scientific">Kingella potus</name>
    <dbReference type="NCBI Taxonomy" id="265175"/>
    <lineage>
        <taxon>Bacteria</taxon>
        <taxon>Pseudomonadati</taxon>
        <taxon>Pseudomonadota</taxon>
        <taxon>Betaproteobacteria</taxon>
        <taxon>Neisseriales</taxon>
        <taxon>Neisseriaceae</taxon>
        <taxon>Kingella</taxon>
    </lineage>
</organism>
<evidence type="ECO:0000313" key="2">
    <source>
        <dbReference type="EMBL" id="STR00137.1"/>
    </source>
</evidence>